<dbReference type="Gene3D" id="1.20.1720.10">
    <property type="entry name" value="Multidrug resistance protein D"/>
    <property type="match status" value="1"/>
</dbReference>
<dbReference type="InterPro" id="IPR020846">
    <property type="entry name" value="MFS_dom"/>
</dbReference>
<proteinExistence type="predicted"/>
<evidence type="ECO:0000256" key="3">
    <source>
        <dbReference type="ARBA" id="ARBA00022989"/>
    </source>
</evidence>
<dbReference type="OrthoDB" id="10021397at2759"/>
<feature type="transmembrane region" description="Helical" evidence="6">
    <location>
        <begin position="171"/>
        <end position="192"/>
    </location>
</feature>
<evidence type="ECO:0000256" key="4">
    <source>
        <dbReference type="ARBA" id="ARBA00023136"/>
    </source>
</evidence>
<feature type="transmembrane region" description="Helical" evidence="6">
    <location>
        <begin position="516"/>
        <end position="534"/>
    </location>
</feature>
<dbReference type="GO" id="GO:0005886">
    <property type="term" value="C:plasma membrane"/>
    <property type="evidence" value="ECO:0007669"/>
    <property type="project" value="TreeGrafter"/>
</dbReference>
<dbReference type="AlphaFoldDB" id="A0A9P4Y7D5"/>
<feature type="compositionally biased region" description="Basic and acidic residues" evidence="5">
    <location>
        <begin position="8"/>
        <end position="38"/>
    </location>
</feature>
<keyword evidence="2 6" id="KW-0812">Transmembrane</keyword>
<evidence type="ECO:0000256" key="6">
    <source>
        <dbReference type="SAM" id="Phobius"/>
    </source>
</evidence>
<gene>
    <name evidence="8" type="ORF">M406DRAFT_253510</name>
</gene>
<dbReference type="InterPro" id="IPR036259">
    <property type="entry name" value="MFS_trans_sf"/>
</dbReference>
<dbReference type="GeneID" id="63834035"/>
<dbReference type="SUPFAM" id="SSF103473">
    <property type="entry name" value="MFS general substrate transporter"/>
    <property type="match status" value="1"/>
</dbReference>
<dbReference type="EMBL" id="MU032346">
    <property type="protein sequence ID" value="KAF3768091.1"/>
    <property type="molecule type" value="Genomic_DNA"/>
</dbReference>
<dbReference type="RefSeq" id="XP_040779052.1">
    <property type="nucleotide sequence ID" value="XM_040916906.1"/>
</dbReference>
<accession>A0A9P4Y7D5</accession>
<reference evidence="8" key="1">
    <citation type="journal article" date="2020" name="Phytopathology">
        <title>Genome sequence of the chestnut blight fungus Cryphonectria parasitica EP155: A fundamental resource for an archetypical invasive plant pathogen.</title>
        <authorList>
            <person name="Crouch J.A."/>
            <person name="Dawe A."/>
            <person name="Aerts A."/>
            <person name="Barry K."/>
            <person name="Churchill A.C.L."/>
            <person name="Grimwood J."/>
            <person name="Hillman B."/>
            <person name="Milgroom M.G."/>
            <person name="Pangilinan J."/>
            <person name="Smith M."/>
            <person name="Salamov A."/>
            <person name="Schmutz J."/>
            <person name="Yadav J."/>
            <person name="Grigoriev I.V."/>
            <person name="Nuss D."/>
        </authorList>
    </citation>
    <scope>NUCLEOTIDE SEQUENCE</scope>
    <source>
        <strain evidence="8">EP155</strain>
    </source>
</reference>
<keyword evidence="4 6" id="KW-0472">Membrane</keyword>
<dbReference type="InterPro" id="IPR011701">
    <property type="entry name" value="MFS"/>
</dbReference>
<evidence type="ECO:0000259" key="7">
    <source>
        <dbReference type="PROSITE" id="PS50850"/>
    </source>
</evidence>
<feature type="transmembrane region" description="Helical" evidence="6">
    <location>
        <begin position="274"/>
        <end position="292"/>
    </location>
</feature>
<comment type="subcellular location">
    <subcellularLocation>
        <location evidence="1">Membrane</location>
        <topology evidence="1">Multi-pass membrane protein</topology>
    </subcellularLocation>
</comment>
<feature type="transmembrane region" description="Helical" evidence="6">
    <location>
        <begin position="242"/>
        <end position="262"/>
    </location>
</feature>
<name>A0A9P4Y7D5_CRYP1</name>
<dbReference type="PANTHER" id="PTHR23501:SF199">
    <property type="entry name" value="MFS EFFLUX TRANSPORTER INPD-RELATED"/>
    <property type="match status" value="1"/>
</dbReference>
<feature type="transmembrane region" description="Helical" evidence="6">
    <location>
        <begin position="198"/>
        <end position="221"/>
    </location>
</feature>
<comment type="caution">
    <text evidence="8">The sequence shown here is derived from an EMBL/GenBank/DDBJ whole genome shotgun (WGS) entry which is preliminary data.</text>
</comment>
<dbReference type="GO" id="GO:0022857">
    <property type="term" value="F:transmembrane transporter activity"/>
    <property type="evidence" value="ECO:0007669"/>
    <property type="project" value="InterPro"/>
</dbReference>
<dbReference type="PROSITE" id="PS50850">
    <property type="entry name" value="MFS"/>
    <property type="match status" value="1"/>
</dbReference>
<protein>
    <submittedName>
        <fullName evidence="8">MFS general substrate transporter</fullName>
    </submittedName>
</protein>
<dbReference type="Gene3D" id="1.20.1250.20">
    <property type="entry name" value="MFS general substrate transporter like domains"/>
    <property type="match status" value="1"/>
</dbReference>
<feature type="transmembrane region" description="Helical" evidence="6">
    <location>
        <begin position="374"/>
        <end position="392"/>
    </location>
</feature>
<feature type="transmembrane region" description="Helical" evidence="6">
    <location>
        <begin position="313"/>
        <end position="335"/>
    </location>
</feature>
<organism evidence="8 9">
    <name type="scientific">Cryphonectria parasitica (strain ATCC 38755 / EP155)</name>
    <dbReference type="NCBI Taxonomy" id="660469"/>
    <lineage>
        <taxon>Eukaryota</taxon>
        <taxon>Fungi</taxon>
        <taxon>Dikarya</taxon>
        <taxon>Ascomycota</taxon>
        <taxon>Pezizomycotina</taxon>
        <taxon>Sordariomycetes</taxon>
        <taxon>Sordariomycetidae</taxon>
        <taxon>Diaporthales</taxon>
        <taxon>Cryphonectriaceae</taxon>
        <taxon>Cryphonectria-Endothia species complex</taxon>
        <taxon>Cryphonectria</taxon>
    </lineage>
</organism>
<evidence type="ECO:0000256" key="1">
    <source>
        <dbReference type="ARBA" id="ARBA00004141"/>
    </source>
</evidence>
<evidence type="ECO:0000313" key="8">
    <source>
        <dbReference type="EMBL" id="KAF3768091.1"/>
    </source>
</evidence>
<dbReference type="Pfam" id="PF07690">
    <property type="entry name" value="MFS_1"/>
    <property type="match status" value="1"/>
</dbReference>
<feature type="domain" description="Major facilitator superfamily (MFS) profile" evidence="7">
    <location>
        <begin position="48"/>
        <end position="516"/>
    </location>
</feature>
<feature type="transmembrane region" description="Helical" evidence="6">
    <location>
        <begin position="85"/>
        <end position="105"/>
    </location>
</feature>
<feature type="transmembrane region" description="Helical" evidence="6">
    <location>
        <begin position="45"/>
        <end position="65"/>
    </location>
</feature>
<feature type="transmembrane region" description="Helical" evidence="6">
    <location>
        <begin position="138"/>
        <end position="159"/>
    </location>
</feature>
<feature type="region of interest" description="Disordered" evidence="5">
    <location>
        <begin position="1"/>
        <end position="38"/>
    </location>
</feature>
<evidence type="ECO:0000256" key="5">
    <source>
        <dbReference type="SAM" id="MobiDB-lite"/>
    </source>
</evidence>
<feature type="transmembrane region" description="Helical" evidence="6">
    <location>
        <begin position="112"/>
        <end position="132"/>
    </location>
</feature>
<evidence type="ECO:0000256" key="2">
    <source>
        <dbReference type="ARBA" id="ARBA00022692"/>
    </source>
</evidence>
<keyword evidence="9" id="KW-1185">Reference proteome</keyword>
<feature type="transmembrane region" description="Helical" evidence="6">
    <location>
        <begin position="347"/>
        <end position="367"/>
    </location>
</feature>
<sequence>MASITPPNEDHNSDKGSKNLEDNPKLEAGRRDSTSEPEYPKGWKLWSILVGLALSVLCTALDKTIISTAIPKITTAFNSLDDVGWYGSVYLLTACCFQLMIGKLYAEFSIKVIFLLTLSIFEIGSIVCASAPNSPAFIAGRAIAGLGSSGVATGALIILAHSAPLEKRPKYTGAIGASMGIASCVAPTLGGVLTDKASWRWCFWINPILGVPTVIVVFFLINLPSKTPRDITWSEFLAKFDFLGTAFLLPGLVCLLLALQWGGSTYAWSDWRSILLLCLFGVCITIWMYVQVRQGDKATLPLRILKNRSMGAATWYMFCVFGALTCFTYYGSIWFQSVKQQSAYSTGIYFLAATATMSVVALCSGVLTSKIGYYVPQMIACCIICPVGYGLLHRFSIDTSTAYWAGTLVIIGFGFGLGGQQSIMVPQTVMKGPDISLGTSCMMFAQTIAGTVLLSASQNVFEDNLVLELRRIVPDVDPNVVIGHGASGLAKAMSAIYDSATVHGILVSYNLALTQVWTICLVMCCLGSFGALTVEWKSVKSEKAPVTDAEIKLEEVLPENDGRPVSEMGRRLETE</sequence>
<evidence type="ECO:0000313" key="9">
    <source>
        <dbReference type="Proteomes" id="UP000803844"/>
    </source>
</evidence>
<dbReference type="Proteomes" id="UP000803844">
    <property type="component" value="Unassembled WGS sequence"/>
</dbReference>
<keyword evidence="3 6" id="KW-1133">Transmembrane helix</keyword>
<dbReference type="PANTHER" id="PTHR23501">
    <property type="entry name" value="MAJOR FACILITATOR SUPERFAMILY"/>
    <property type="match status" value="1"/>
</dbReference>
<dbReference type="CDD" id="cd17502">
    <property type="entry name" value="MFS_Azr1_MDR_like"/>
    <property type="match status" value="1"/>
</dbReference>
<feature type="transmembrane region" description="Helical" evidence="6">
    <location>
        <begin position="404"/>
        <end position="423"/>
    </location>
</feature>